<feature type="chain" id="PRO_5004106692" evidence="1">
    <location>
        <begin position="26"/>
        <end position="392"/>
    </location>
</feature>
<dbReference type="Pfam" id="PF00561">
    <property type="entry name" value="Abhydrolase_1"/>
    <property type="match status" value="1"/>
</dbReference>
<dbReference type="InterPro" id="IPR050266">
    <property type="entry name" value="AB_hydrolase_sf"/>
</dbReference>
<protein>
    <submittedName>
        <fullName evidence="3">Putative hydrolase</fullName>
    </submittedName>
</protein>
<dbReference type="OrthoDB" id="5422338at2"/>
<dbReference type="Gene3D" id="3.40.50.1820">
    <property type="entry name" value="alpha/beta hydrolase"/>
    <property type="match status" value="1"/>
</dbReference>
<dbReference type="RefSeq" id="WP_010850919.1">
    <property type="nucleotide sequence ID" value="NZ_HF570956.1"/>
</dbReference>
<dbReference type="HOGENOM" id="CLU_020336_6_2_11"/>
<evidence type="ECO:0000313" key="3">
    <source>
        <dbReference type="EMBL" id="CCH71083.1"/>
    </source>
</evidence>
<dbReference type="Proteomes" id="UP000013167">
    <property type="component" value="Unassembled WGS sequence"/>
</dbReference>
<dbReference type="AlphaFoldDB" id="N0E2B1"/>
<dbReference type="GO" id="GO:0016020">
    <property type="term" value="C:membrane"/>
    <property type="evidence" value="ECO:0007669"/>
    <property type="project" value="TreeGrafter"/>
</dbReference>
<dbReference type="GO" id="GO:0016787">
    <property type="term" value="F:hydrolase activity"/>
    <property type="evidence" value="ECO:0007669"/>
    <property type="project" value="UniProtKB-KW"/>
</dbReference>
<dbReference type="PANTHER" id="PTHR43798">
    <property type="entry name" value="MONOACYLGLYCEROL LIPASE"/>
    <property type="match status" value="1"/>
</dbReference>
<accession>N0E2B1</accession>
<feature type="domain" description="AB hydrolase-1" evidence="2">
    <location>
        <begin position="87"/>
        <end position="341"/>
    </location>
</feature>
<dbReference type="SUPFAM" id="SSF53474">
    <property type="entry name" value="alpha/beta-Hydrolases"/>
    <property type="match status" value="1"/>
</dbReference>
<dbReference type="PANTHER" id="PTHR43798:SF33">
    <property type="entry name" value="HYDROLASE, PUTATIVE (AFU_ORTHOLOGUE AFUA_2G14860)-RELATED"/>
    <property type="match status" value="1"/>
</dbReference>
<evidence type="ECO:0000256" key="1">
    <source>
        <dbReference type="SAM" id="SignalP"/>
    </source>
</evidence>
<proteinExistence type="predicted"/>
<organism evidence="3 4">
    <name type="scientific">Phycicoccus elongatus Lp2</name>
    <dbReference type="NCBI Taxonomy" id="1193181"/>
    <lineage>
        <taxon>Bacteria</taxon>
        <taxon>Bacillati</taxon>
        <taxon>Actinomycetota</taxon>
        <taxon>Actinomycetes</taxon>
        <taxon>Micrococcales</taxon>
        <taxon>Intrasporangiaceae</taxon>
        <taxon>Phycicoccus</taxon>
    </lineage>
</organism>
<keyword evidence="1" id="KW-0732">Signal</keyword>
<evidence type="ECO:0000313" key="4">
    <source>
        <dbReference type="Proteomes" id="UP000013167"/>
    </source>
</evidence>
<dbReference type="PRINTS" id="PR00412">
    <property type="entry name" value="EPOXHYDRLASE"/>
</dbReference>
<sequence>MARRGRIAGAVAAGAVAAGAAVAGAAVERSARARRSVRGLDPEHGFAHTPDQTLTVVTSDGLALHVEIDEAASDVLPAESHASRGRPTVVFCHGFTLNCTSWVFQRRALSAAGYRVVSWDQRSHGRSGRSDDEHVSITQLGRDLHDVLAAVVPEGDLVLVGHSMGGMTVMSFGGDHPDVIRDRVLAVGFVATSAGGGGLTNLGMSPFIGTLLGRVGPGVLHRLDRITDLVTRVRRVGRPIEDALVDRYSFDSPVSDALVRFAADMIFGTSFDAMGDFVPAIESMDERESLTAFRGTEVVVINGMGDLLTPPSHSETIVDLIPGAEHVVVEDAGHLIMLEHPELVTQQIRMAIERGQMARHENVAVERKPRVRRRITDIARRRQVERAKERVR</sequence>
<feature type="signal peptide" evidence="1">
    <location>
        <begin position="1"/>
        <end position="25"/>
    </location>
</feature>
<comment type="caution">
    <text evidence="3">The sequence shown here is derived from an EMBL/GenBank/DDBJ whole genome shotgun (WGS) entry which is preliminary data.</text>
</comment>
<dbReference type="EMBL" id="CAIZ01000150">
    <property type="protein sequence ID" value="CCH71083.1"/>
    <property type="molecule type" value="Genomic_DNA"/>
</dbReference>
<keyword evidence="3" id="KW-0378">Hydrolase</keyword>
<dbReference type="InterPro" id="IPR029058">
    <property type="entry name" value="AB_hydrolase_fold"/>
</dbReference>
<dbReference type="STRING" id="1193181.BN10_780020"/>
<keyword evidence="4" id="KW-1185">Reference proteome</keyword>
<reference evidence="3 4" key="1">
    <citation type="journal article" date="2013" name="ISME J.">
        <title>A metabolic model for members of the genus Tetrasphaera involved in enhanced biological phosphorus removal.</title>
        <authorList>
            <person name="Kristiansen R."/>
            <person name="Nguyen H.T.T."/>
            <person name="Saunders A.M."/>
            <person name="Nielsen J.L."/>
            <person name="Wimmer R."/>
            <person name="Le V.Q."/>
            <person name="McIlroy S.J."/>
            <person name="Petrovski S."/>
            <person name="Seviour R.J."/>
            <person name="Calteau A."/>
            <person name="Nielsen K.L."/>
            <person name="Nielsen P.H."/>
        </authorList>
    </citation>
    <scope>NUCLEOTIDE SEQUENCE [LARGE SCALE GENOMIC DNA]</scope>
    <source>
        <strain evidence="3 4">Lp2</strain>
    </source>
</reference>
<name>N0E2B1_9MICO</name>
<evidence type="ECO:0000259" key="2">
    <source>
        <dbReference type="Pfam" id="PF00561"/>
    </source>
</evidence>
<dbReference type="InterPro" id="IPR000639">
    <property type="entry name" value="Epox_hydrolase-like"/>
</dbReference>
<dbReference type="InterPro" id="IPR000073">
    <property type="entry name" value="AB_hydrolase_1"/>
</dbReference>
<gene>
    <name evidence="3" type="ORF">BN10_780020</name>
</gene>
<dbReference type="eggNOG" id="COG2267">
    <property type="taxonomic scope" value="Bacteria"/>
</dbReference>